<proteinExistence type="predicted"/>
<dbReference type="EMBL" id="BMAV01020509">
    <property type="protein sequence ID" value="GFY74012.1"/>
    <property type="molecule type" value="Genomic_DNA"/>
</dbReference>
<keyword evidence="2" id="KW-1185">Reference proteome</keyword>
<protein>
    <submittedName>
        <fullName evidence="1">Uncharacterized protein</fullName>
    </submittedName>
</protein>
<sequence>MGKLSISRVKPGRALSESEIDIVGLFQVKSKKEREIEACLNFRPLAPVSSDPEDYTADTTAHFLIRPSLKGILEPNVCNERLLLCDRWKLRMTQCGKWLRHFGRCGNQTI</sequence>
<dbReference type="AlphaFoldDB" id="A0A8X6YP68"/>
<comment type="caution">
    <text evidence="1">The sequence shown here is derived from an EMBL/GenBank/DDBJ whole genome shotgun (WGS) entry which is preliminary data.</text>
</comment>
<gene>
    <name evidence="1" type="ORF">TNIN_106041</name>
</gene>
<accession>A0A8X6YP68</accession>
<reference evidence="1" key="1">
    <citation type="submission" date="2020-08" db="EMBL/GenBank/DDBJ databases">
        <title>Multicomponent nature underlies the extraordinary mechanical properties of spider dragline silk.</title>
        <authorList>
            <person name="Kono N."/>
            <person name="Nakamura H."/>
            <person name="Mori M."/>
            <person name="Yoshida Y."/>
            <person name="Ohtoshi R."/>
            <person name="Malay A.D."/>
            <person name="Moran D.A.P."/>
            <person name="Tomita M."/>
            <person name="Numata K."/>
            <person name="Arakawa K."/>
        </authorList>
    </citation>
    <scope>NUCLEOTIDE SEQUENCE</scope>
</reference>
<evidence type="ECO:0000313" key="1">
    <source>
        <dbReference type="EMBL" id="GFY74012.1"/>
    </source>
</evidence>
<evidence type="ECO:0000313" key="2">
    <source>
        <dbReference type="Proteomes" id="UP000886998"/>
    </source>
</evidence>
<dbReference type="OrthoDB" id="6423597at2759"/>
<dbReference type="Proteomes" id="UP000886998">
    <property type="component" value="Unassembled WGS sequence"/>
</dbReference>
<name>A0A8X6YP68_9ARAC</name>
<organism evidence="1 2">
    <name type="scientific">Trichonephila inaurata madagascariensis</name>
    <dbReference type="NCBI Taxonomy" id="2747483"/>
    <lineage>
        <taxon>Eukaryota</taxon>
        <taxon>Metazoa</taxon>
        <taxon>Ecdysozoa</taxon>
        <taxon>Arthropoda</taxon>
        <taxon>Chelicerata</taxon>
        <taxon>Arachnida</taxon>
        <taxon>Araneae</taxon>
        <taxon>Araneomorphae</taxon>
        <taxon>Entelegynae</taxon>
        <taxon>Araneoidea</taxon>
        <taxon>Nephilidae</taxon>
        <taxon>Trichonephila</taxon>
        <taxon>Trichonephila inaurata</taxon>
    </lineage>
</organism>